<evidence type="ECO:0000313" key="11">
    <source>
        <dbReference type="Proteomes" id="UP000281771"/>
    </source>
</evidence>
<sequence>MLSRLKRLYGTENFSYFIRYFAVFTLIFSLMTMIIFQLMRSTMYQHSDENFKEFREEPSLIVNFALARGISSNAEVILEQEGKTVDAGQSGQADSNFNPFKPSKLRLNTNYHVILYDKKGNILNNLDTMSGLASIKPEIKKLNEIVESTVTTAFGDDETYRMMTIDMSNEESVRSMGIDIQYATILFNTTQIRDSLVRYESTVFLVMVSFWLISIFASFYLAQISVKPLLISFQKQKDFVENASHELRTPLAVLQNRLESLFRKPEATILESSEKIASSLEEVRNMRLLTTNLMNLARRDDGLKLEIGPISPSYFDTILENYKIIAKENNRQLTAQNHIHQTVYTDKTLLKQAMTILFDNAIKYTENGGHIQIDLVLRDKQLFFSVTDDGLGISDSDKKKIFDRFYRVDKARTRQKGGFGLGLSLAKQILDSLNGSISVKNNQPKGSIFEIRLPIKTK</sequence>
<feature type="transmembrane region" description="Helical" evidence="8">
    <location>
        <begin position="20"/>
        <end position="39"/>
    </location>
</feature>
<dbReference type="GO" id="GO:0005886">
    <property type="term" value="C:plasma membrane"/>
    <property type="evidence" value="ECO:0007669"/>
    <property type="project" value="TreeGrafter"/>
</dbReference>
<dbReference type="PANTHER" id="PTHR45453">
    <property type="entry name" value="PHOSPHATE REGULON SENSOR PROTEIN PHOR"/>
    <property type="match status" value="1"/>
</dbReference>
<dbReference type="Gene3D" id="1.10.287.130">
    <property type="match status" value="1"/>
</dbReference>
<dbReference type="PRINTS" id="PR00344">
    <property type="entry name" value="BCTRLSENSOR"/>
</dbReference>
<dbReference type="Pfam" id="PF00512">
    <property type="entry name" value="HisKA"/>
    <property type="match status" value="1"/>
</dbReference>
<dbReference type="EC" id="2.7.13.3" evidence="3"/>
<dbReference type="CDD" id="cd00082">
    <property type="entry name" value="HisKA"/>
    <property type="match status" value="1"/>
</dbReference>
<dbReference type="SUPFAM" id="SSF47384">
    <property type="entry name" value="Homodimeric domain of signal transducing histidine kinase"/>
    <property type="match status" value="1"/>
</dbReference>
<dbReference type="CDD" id="cd00075">
    <property type="entry name" value="HATPase"/>
    <property type="match status" value="1"/>
</dbReference>
<evidence type="ECO:0000256" key="1">
    <source>
        <dbReference type="ARBA" id="ARBA00000085"/>
    </source>
</evidence>
<evidence type="ECO:0000256" key="7">
    <source>
        <dbReference type="ARBA" id="ARBA00023012"/>
    </source>
</evidence>
<evidence type="ECO:0000256" key="5">
    <source>
        <dbReference type="ARBA" id="ARBA00022679"/>
    </source>
</evidence>
<comment type="catalytic activity">
    <reaction evidence="1">
        <text>ATP + protein L-histidine = ADP + protein N-phospho-L-histidine.</text>
        <dbReference type="EC" id="2.7.13.3"/>
    </reaction>
</comment>
<keyword evidence="11" id="KW-1185">Reference proteome</keyword>
<dbReference type="PANTHER" id="PTHR45453:SF1">
    <property type="entry name" value="PHOSPHATE REGULON SENSOR PROTEIN PHOR"/>
    <property type="match status" value="1"/>
</dbReference>
<dbReference type="Pfam" id="PF02518">
    <property type="entry name" value="HATPase_c"/>
    <property type="match status" value="1"/>
</dbReference>
<dbReference type="InterPro" id="IPR003594">
    <property type="entry name" value="HATPase_dom"/>
</dbReference>
<evidence type="ECO:0000256" key="2">
    <source>
        <dbReference type="ARBA" id="ARBA00004370"/>
    </source>
</evidence>
<dbReference type="GO" id="GO:0004721">
    <property type="term" value="F:phosphoprotein phosphatase activity"/>
    <property type="evidence" value="ECO:0007669"/>
    <property type="project" value="TreeGrafter"/>
</dbReference>
<dbReference type="Gene3D" id="3.30.565.10">
    <property type="entry name" value="Histidine kinase-like ATPase, C-terminal domain"/>
    <property type="match status" value="1"/>
</dbReference>
<dbReference type="STRING" id="1123309.GCA_000377005_01514"/>
<dbReference type="SMART" id="SM00388">
    <property type="entry name" value="HisKA"/>
    <property type="match status" value="1"/>
</dbReference>
<proteinExistence type="predicted"/>
<dbReference type="SMART" id="SM00387">
    <property type="entry name" value="HATPase_c"/>
    <property type="match status" value="1"/>
</dbReference>
<dbReference type="InterPro" id="IPR003661">
    <property type="entry name" value="HisK_dim/P_dom"/>
</dbReference>
<keyword evidence="4" id="KW-0597">Phosphoprotein</keyword>
<evidence type="ECO:0000256" key="8">
    <source>
        <dbReference type="SAM" id="Phobius"/>
    </source>
</evidence>
<protein>
    <recommendedName>
        <fullName evidence="3">histidine kinase</fullName>
        <ecNumber evidence="3">2.7.13.3</ecNumber>
    </recommendedName>
</protein>
<evidence type="ECO:0000256" key="6">
    <source>
        <dbReference type="ARBA" id="ARBA00022777"/>
    </source>
</evidence>
<dbReference type="SUPFAM" id="SSF55874">
    <property type="entry name" value="ATPase domain of HSP90 chaperone/DNA topoisomerase II/histidine kinase"/>
    <property type="match status" value="1"/>
</dbReference>
<dbReference type="FunFam" id="3.30.565.10:FF:000006">
    <property type="entry name" value="Sensor histidine kinase WalK"/>
    <property type="match status" value="1"/>
</dbReference>
<dbReference type="InterPro" id="IPR050351">
    <property type="entry name" value="BphY/WalK/GraS-like"/>
</dbReference>
<dbReference type="GO" id="GO:0016036">
    <property type="term" value="P:cellular response to phosphate starvation"/>
    <property type="evidence" value="ECO:0007669"/>
    <property type="project" value="TreeGrafter"/>
</dbReference>
<keyword evidence="5" id="KW-0808">Transferase</keyword>
<dbReference type="InterPro" id="IPR036890">
    <property type="entry name" value="HATPase_C_sf"/>
</dbReference>
<evidence type="ECO:0000313" key="10">
    <source>
        <dbReference type="EMBL" id="RRD32445.1"/>
    </source>
</evidence>
<organism evidence="10 11">
    <name type="scientific">Streptococcus minor</name>
    <dbReference type="NCBI Taxonomy" id="229549"/>
    <lineage>
        <taxon>Bacteria</taxon>
        <taxon>Bacillati</taxon>
        <taxon>Bacillota</taxon>
        <taxon>Bacilli</taxon>
        <taxon>Lactobacillales</taxon>
        <taxon>Streptococcaceae</taxon>
        <taxon>Streptococcus</taxon>
    </lineage>
</organism>
<reference evidence="10 11" key="1">
    <citation type="submission" date="2018-11" db="EMBL/GenBank/DDBJ databases">
        <title>Genomes From Bacteria Associated with the Canine Oral Cavity: a Test Case for Automated Genome-Based Taxonomic Assignment.</title>
        <authorList>
            <person name="Coil D.A."/>
            <person name="Jospin G."/>
            <person name="Darling A.E."/>
            <person name="Wallis C."/>
            <person name="Davis I.J."/>
            <person name="Harris S."/>
            <person name="Eisen J.A."/>
            <person name="Holcombe L.J."/>
            <person name="O'Flynn C."/>
        </authorList>
    </citation>
    <scope>NUCLEOTIDE SEQUENCE [LARGE SCALE GENOMIC DNA]</scope>
    <source>
        <strain evidence="10 11">OH4621_COT-116</strain>
    </source>
</reference>
<evidence type="ECO:0000259" key="9">
    <source>
        <dbReference type="PROSITE" id="PS50109"/>
    </source>
</evidence>
<keyword evidence="6 10" id="KW-0418">Kinase</keyword>
<dbReference type="InterPro" id="IPR005467">
    <property type="entry name" value="His_kinase_dom"/>
</dbReference>
<keyword evidence="7" id="KW-0902">Two-component regulatory system</keyword>
<dbReference type="Proteomes" id="UP000281771">
    <property type="component" value="Unassembled WGS sequence"/>
</dbReference>
<dbReference type="EMBL" id="RQZA01000001">
    <property type="protein sequence ID" value="RRD32445.1"/>
    <property type="molecule type" value="Genomic_DNA"/>
</dbReference>
<keyword evidence="8" id="KW-0812">Transmembrane</keyword>
<dbReference type="GO" id="GO:0000155">
    <property type="term" value="F:phosphorelay sensor kinase activity"/>
    <property type="evidence" value="ECO:0007669"/>
    <property type="project" value="InterPro"/>
</dbReference>
<name>A0A3P1VG05_9STRE</name>
<dbReference type="AlphaFoldDB" id="A0A3P1VG05"/>
<evidence type="ECO:0000256" key="4">
    <source>
        <dbReference type="ARBA" id="ARBA00022553"/>
    </source>
</evidence>
<keyword evidence="8" id="KW-0472">Membrane</keyword>
<dbReference type="InterPro" id="IPR036097">
    <property type="entry name" value="HisK_dim/P_sf"/>
</dbReference>
<keyword evidence="8" id="KW-1133">Transmembrane helix</keyword>
<dbReference type="PROSITE" id="PS50109">
    <property type="entry name" value="HIS_KIN"/>
    <property type="match status" value="1"/>
</dbReference>
<dbReference type="InterPro" id="IPR004358">
    <property type="entry name" value="Sig_transdc_His_kin-like_C"/>
</dbReference>
<feature type="transmembrane region" description="Helical" evidence="8">
    <location>
        <begin position="203"/>
        <end position="222"/>
    </location>
</feature>
<comment type="subcellular location">
    <subcellularLocation>
        <location evidence="2">Membrane</location>
    </subcellularLocation>
</comment>
<gene>
    <name evidence="10" type="ORF">EII38_01540</name>
</gene>
<comment type="caution">
    <text evidence="10">The sequence shown here is derived from an EMBL/GenBank/DDBJ whole genome shotgun (WGS) entry which is preliminary data.</text>
</comment>
<feature type="domain" description="Histidine kinase" evidence="9">
    <location>
        <begin position="242"/>
        <end position="457"/>
    </location>
</feature>
<evidence type="ECO:0000256" key="3">
    <source>
        <dbReference type="ARBA" id="ARBA00012438"/>
    </source>
</evidence>
<dbReference type="RefSeq" id="WP_124775475.1">
    <property type="nucleotide sequence ID" value="NZ_RQZA01000001.1"/>
</dbReference>
<accession>A0A3P1VG05</accession>